<proteinExistence type="predicted"/>
<feature type="compositionally biased region" description="Polar residues" evidence="1">
    <location>
        <begin position="89"/>
        <end position="110"/>
    </location>
</feature>
<dbReference type="GO" id="GO:0005179">
    <property type="term" value="F:hormone activity"/>
    <property type="evidence" value="ECO:0007669"/>
    <property type="project" value="InterPro"/>
</dbReference>
<name>A0AAJ7XGX2_PETMA</name>
<dbReference type="InterPro" id="IPR021116">
    <property type="entry name" value="Calcitonin/adrenomedullin"/>
</dbReference>
<dbReference type="Proteomes" id="UP001318040">
    <property type="component" value="Chromosome 65"/>
</dbReference>
<feature type="compositionally biased region" description="Basic and acidic residues" evidence="1">
    <location>
        <begin position="238"/>
        <end position="248"/>
    </location>
</feature>
<evidence type="ECO:0000313" key="4">
    <source>
        <dbReference type="RefSeq" id="XP_032834021.1"/>
    </source>
</evidence>
<feature type="chain" id="PRO_5042517626" evidence="2">
    <location>
        <begin position="26"/>
        <end position="248"/>
    </location>
</feature>
<dbReference type="GO" id="GO:0005576">
    <property type="term" value="C:extracellular region"/>
    <property type="evidence" value="ECO:0007669"/>
    <property type="project" value="InterPro"/>
</dbReference>
<accession>A0AAJ7XGX2</accession>
<feature type="region of interest" description="Disordered" evidence="1">
    <location>
        <begin position="223"/>
        <end position="248"/>
    </location>
</feature>
<evidence type="ECO:0000256" key="2">
    <source>
        <dbReference type="SAM" id="SignalP"/>
    </source>
</evidence>
<feature type="compositionally biased region" description="Basic residues" evidence="1">
    <location>
        <begin position="187"/>
        <end position="199"/>
    </location>
</feature>
<keyword evidence="3" id="KW-1185">Reference proteome</keyword>
<dbReference type="Pfam" id="PF00214">
    <property type="entry name" value="Calc_CGRP_IAPP"/>
    <property type="match status" value="1"/>
</dbReference>
<protein>
    <submittedName>
        <fullName evidence="4">Uncharacterized protein LOC116956467</fullName>
    </submittedName>
</protein>
<feature type="region of interest" description="Disordered" evidence="1">
    <location>
        <begin position="166"/>
        <end position="203"/>
    </location>
</feature>
<evidence type="ECO:0000313" key="3">
    <source>
        <dbReference type="Proteomes" id="UP001318040"/>
    </source>
</evidence>
<gene>
    <name evidence="4" type="primary">LOC116956467</name>
</gene>
<feature type="signal peptide" evidence="2">
    <location>
        <begin position="1"/>
        <end position="25"/>
    </location>
</feature>
<dbReference type="RefSeq" id="XP_032834021.1">
    <property type="nucleotide sequence ID" value="XM_032978130.1"/>
</dbReference>
<evidence type="ECO:0000256" key="1">
    <source>
        <dbReference type="SAM" id="MobiDB-lite"/>
    </source>
</evidence>
<dbReference type="AlphaFoldDB" id="A0AAJ7XGX2"/>
<feature type="region of interest" description="Disordered" evidence="1">
    <location>
        <begin position="87"/>
        <end position="129"/>
    </location>
</feature>
<sequence>MPLLHRPRSAAWLCRLLLLATLCRRRCCCCRHPETSDSRSPSRSMLNIPTAGRVSRPLIARCEEVDETASSPPQLQHHLLLLHDHHPRSSISASSEQPTEMPQRASQTLRRSPRQKRRASPSSAQVAHVQQLQHVGKGGALASGCSLSSCQVQNLSHRLYRLLGKRRGGSEPQRSAGKATRSPNSFGRRRRRRRRRRRSATPVVAAWPGEGWRWWRRWRREGGVEEEEGGDGTPRQTKGREEERRPSV</sequence>
<organism evidence="3 4">
    <name type="scientific">Petromyzon marinus</name>
    <name type="common">Sea lamprey</name>
    <dbReference type="NCBI Taxonomy" id="7757"/>
    <lineage>
        <taxon>Eukaryota</taxon>
        <taxon>Metazoa</taxon>
        <taxon>Chordata</taxon>
        <taxon>Craniata</taxon>
        <taxon>Vertebrata</taxon>
        <taxon>Cyclostomata</taxon>
        <taxon>Hyperoartia</taxon>
        <taxon>Petromyzontiformes</taxon>
        <taxon>Petromyzontidae</taxon>
        <taxon>Petromyzon</taxon>
    </lineage>
</organism>
<keyword evidence="2" id="KW-0732">Signal</keyword>
<reference evidence="4" key="1">
    <citation type="submission" date="2025-08" db="UniProtKB">
        <authorList>
            <consortium name="RefSeq"/>
        </authorList>
    </citation>
    <scope>IDENTIFICATION</scope>
    <source>
        <tissue evidence="4">Sperm</tissue>
    </source>
</reference>
<dbReference type="KEGG" id="pmrn:116956467"/>